<evidence type="ECO:0000313" key="1">
    <source>
        <dbReference type="EMBL" id="MET3533341.1"/>
    </source>
</evidence>
<comment type="caution">
    <text evidence="1">The sequence shown here is derived from an EMBL/GenBank/DDBJ whole genome shotgun (WGS) entry which is preliminary data.</text>
</comment>
<keyword evidence="2" id="KW-1185">Reference proteome</keyword>
<proteinExistence type="predicted"/>
<protein>
    <recommendedName>
        <fullName evidence="3">Bacteriocin-type signal sequence</fullName>
    </recommendedName>
</protein>
<reference evidence="1 2" key="1">
    <citation type="submission" date="2024-06" db="EMBL/GenBank/DDBJ databases">
        <title>Genomic Encyclopedia of Type Strains, Phase IV (KMG-IV): sequencing the most valuable type-strain genomes for metagenomic binning, comparative biology and taxonomic classification.</title>
        <authorList>
            <person name="Goeker M."/>
        </authorList>
    </citation>
    <scope>NUCLEOTIDE SEQUENCE [LARGE SCALE GENOMIC DNA]</scope>
    <source>
        <strain evidence="1 2">DSM 29126</strain>
    </source>
</reference>
<sequence>MKYDKFNSISEYHLEKINGGFDPFKGLRDMWNGFIDGIGSVIRKRK</sequence>
<evidence type="ECO:0008006" key="3">
    <source>
        <dbReference type="Google" id="ProtNLM"/>
    </source>
</evidence>
<dbReference type="GeneID" id="78827238"/>
<accession>A0ABV2EQC0</accession>
<name>A0ABV2EQC0_9STRE</name>
<dbReference type="RefSeq" id="WP_172096806.1">
    <property type="nucleotide sequence ID" value="NZ_AP024276.1"/>
</dbReference>
<organism evidence="1 2">
    <name type="scientific">Streptococcus parasuis</name>
    <dbReference type="NCBI Taxonomy" id="1501662"/>
    <lineage>
        <taxon>Bacteria</taxon>
        <taxon>Bacillati</taxon>
        <taxon>Bacillota</taxon>
        <taxon>Bacilli</taxon>
        <taxon>Lactobacillales</taxon>
        <taxon>Streptococcaceae</taxon>
        <taxon>Streptococcus</taxon>
    </lineage>
</organism>
<gene>
    <name evidence="1" type="ORF">ABID50_000491</name>
</gene>
<dbReference type="EMBL" id="JBEPLX010000003">
    <property type="protein sequence ID" value="MET3533341.1"/>
    <property type="molecule type" value="Genomic_DNA"/>
</dbReference>
<evidence type="ECO:0000313" key="2">
    <source>
        <dbReference type="Proteomes" id="UP001549134"/>
    </source>
</evidence>
<dbReference type="Proteomes" id="UP001549134">
    <property type="component" value="Unassembled WGS sequence"/>
</dbReference>